<evidence type="ECO:0000313" key="2">
    <source>
        <dbReference type="Proteomes" id="UP001501442"/>
    </source>
</evidence>
<sequence length="74" mass="8221">MEERRLRHHLDPVRWEYAVTLISLGTSAARGFFQINRNFGEAGMELSAGPVAVLAPDHTDAGNVKEVWPQETCA</sequence>
<reference evidence="2" key="1">
    <citation type="journal article" date="2019" name="Int. J. Syst. Evol. Microbiol.">
        <title>The Global Catalogue of Microorganisms (GCM) 10K type strain sequencing project: providing services to taxonomists for standard genome sequencing and annotation.</title>
        <authorList>
            <consortium name="The Broad Institute Genomics Platform"/>
            <consortium name="The Broad Institute Genome Sequencing Center for Infectious Disease"/>
            <person name="Wu L."/>
            <person name="Ma J."/>
        </authorList>
    </citation>
    <scope>NUCLEOTIDE SEQUENCE [LARGE SCALE GENOMIC DNA]</scope>
    <source>
        <strain evidence="2">JCM 17939</strain>
    </source>
</reference>
<proteinExistence type="predicted"/>
<name>A0ABP8U3D4_9ACTN</name>
<protein>
    <submittedName>
        <fullName evidence="1">Uncharacterized protein</fullName>
    </submittedName>
</protein>
<keyword evidence="2" id="KW-1185">Reference proteome</keyword>
<gene>
    <name evidence="1" type="ORF">GCM10023196_002960</name>
</gene>
<dbReference type="Proteomes" id="UP001501442">
    <property type="component" value="Unassembled WGS sequence"/>
</dbReference>
<accession>A0ABP8U3D4</accession>
<comment type="caution">
    <text evidence="1">The sequence shown here is derived from an EMBL/GenBank/DDBJ whole genome shotgun (WGS) entry which is preliminary data.</text>
</comment>
<organism evidence="1 2">
    <name type="scientific">Actinoallomurus vinaceus</name>
    <dbReference type="NCBI Taxonomy" id="1080074"/>
    <lineage>
        <taxon>Bacteria</taxon>
        <taxon>Bacillati</taxon>
        <taxon>Actinomycetota</taxon>
        <taxon>Actinomycetes</taxon>
        <taxon>Streptosporangiales</taxon>
        <taxon>Thermomonosporaceae</taxon>
        <taxon>Actinoallomurus</taxon>
    </lineage>
</organism>
<dbReference type="EMBL" id="BAABHK010000001">
    <property type="protein sequence ID" value="GAA4620147.1"/>
    <property type="molecule type" value="Genomic_DNA"/>
</dbReference>
<evidence type="ECO:0000313" key="1">
    <source>
        <dbReference type="EMBL" id="GAA4620147.1"/>
    </source>
</evidence>